<keyword evidence="4" id="KW-1185">Reference proteome</keyword>
<sequence length="132" mass="15194">MKTHALLILSFLIISSAIKAASQRTIESNISPSFHSTNNEASFVKDQPNFIQLSSRTSEVENDNLFYRNKLAIVGVLTFLSVLLCFGIIQAANRLSKRKNAEYLTMKQNYKQYQGLIKFREFYRNYSKESLK</sequence>
<accession>A0AAU9J4E7</accession>
<feature type="transmembrane region" description="Helical" evidence="1">
    <location>
        <begin position="71"/>
        <end position="89"/>
    </location>
</feature>
<protein>
    <submittedName>
        <fullName evidence="3">Uncharacterized protein</fullName>
    </submittedName>
</protein>
<dbReference type="EMBL" id="CAJZBQ010000030">
    <property type="protein sequence ID" value="CAG9322059.1"/>
    <property type="molecule type" value="Genomic_DNA"/>
</dbReference>
<feature type="chain" id="PRO_5043874379" evidence="2">
    <location>
        <begin position="21"/>
        <end position="132"/>
    </location>
</feature>
<keyword evidence="2" id="KW-0732">Signal</keyword>
<comment type="caution">
    <text evidence="3">The sequence shown here is derived from an EMBL/GenBank/DDBJ whole genome shotgun (WGS) entry which is preliminary data.</text>
</comment>
<evidence type="ECO:0000256" key="2">
    <source>
        <dbReference type="SAM" id="SignalP"/>
    </source>
</evidence>
<dbReference type="Proteomes" id="UP001162131">
    <property type="component" value="Unassembled WGS sequence"/>
</dbReference>
<feature type="signal peptide" evidence="2">
    <location>
        <begin position="1"/>
        <end position="20"/>
    </location>
</feature>
<keyword evidence="1" id="KW-1133">Transmembrane helix</keyword>
<organism evidence="3 4">
    <name type="scientific">Blepharisma stoltei</name>
    <dbReference type="NCBI Taxonomy" id="1481888"/>
    <lineage>
        <taxon>Eukaryota</taxon>
        <taxon>Sar</taxon>
        <taxon>Alveolata</taxon>
        <taxon>Ciliophora</taxon>
        <taxon>Postciliodesmatophora</taxon>
        <taxon>Heterotrichea</taxon>
        <taxon>Heterotrichida</taxon>
        <taxon>Blepharismidae</taxon>
        <taxon>Blepharisma</taxon>
    </lineage>
</organism>
<evidence type="ECO:0000313" key="4">
    <source>
        <dbReference type="Proteomes" id="UP001162131"/>
    </source>
</evidence>
<evidence type="ECO:0000256" key="1">
    <source>
        <dbReference type="SAM" id="Phobius"/>
    </source>
</evidence>
<gene>
    <name evidence="3" type="ORF">BSTOLATCC_MIC30441</name>
</gene>
<evidence type="ECO:0000313" key="3">
    <source>
        <dbReference type="EMBL" id="CAG9322059.1"/>
    </source>
</evidence>
<keyword evidence="1" id="KW-0472">Membrane</keyword>
<keyword evidence="1" id="KW-0812">Transmembrane</keyword>
<name>A0AAU9J4E7_9CILI</name>
<reference evidence="3" key="1">
    <citation type="submission" date="2021-09" db="EMBL/GenBank/DDBJ databases">
        <authorList>
            <consortium name="AG Swart"/>
            <person name="Singh M."/>
            <person name="Singh A."/>
            <person name="Seah K."/>
            <person name="Emmerich C."/>
        </authorList>
    </citation>
    <scope>NUCLEOTIDE SEQUENCE</scope>
    <source>
        <strain evidence="3">ATCC30299</strain>
    </source>
</reference>
<dbReference type="AlphaFoldDB" id="A0AAU9J4E7"/>
<proteinExistence type="predicted"/>